<gene>
    <name evidence="2" type="ORF">MENT_LOCUS28056</name>
</gene>
<name>A0A6V7VMS7_MELEN</name>
<accession>A0A6V7VMS7</accession>
<sequence length="103" mass="12097">MIILKSKLYIRKNCWIWEMLLLNRMFPTVEPRFMSTNQTKIIDRGSETTFQCKVLGNPTSIICWYHGKEQETPIHEGANLTIKNVQDWEEGEYRCIAEGEGFP</sequence>
<dbReference type="InterPro" id="IPR007110">
    <property type="entry name" value="Ig-like_dom"/>
</dbReference>
<dbReference type="EMBL" id="CAJEWN010000272">
    <property type="protein sequence ID" value="CAD2176266.1"/>
    <property type="molecule type" value="Genomic_DNA"/>
</dbReference>
<dbReference type="PROSITE" id="PS50835">
    <property type="entry name" value="IG_LIKE"/>
    <property type="match status" value="1"/>
</dbReference>
<dbReference type="InterPro" id="IPR036179">
    <property type="entry name" value="Ig-like_dom_sf"/>
</dbReference>
<evidence type="ECO:0000259" key="1">
    <source>
        <dbReference type="PROSITE" id="PS50835"/>
    </source>
</evidence>
<dbReference type="OrthoDB" id="6413693at2759"/>
<reference evidence="2 3" key="1">
    <citation type="submission" date="2020-08" db="EMBL/GenBank/DDBJ databases">
        <authorList>
            <person name="Koutsovoulos G."/>
            <person name="Danchin GJ E."/>
        </authorList>
    </citation>
    <scope>NUCLEOTIDE SEQUENCE [LARGE SCALE GENOMIC DNA]</scope>
</reference>
<evidence type="ECO:0000313" key="3">
    <source>
        <dbReference type="Proteomes" id="UP000580250"/>
    </source>
</evidence>
<dbReference type="AlphaFoldDB" id="A0A6V7VMS7"/>
<dbReference type="SMART" id="SM00408">
    <property type="entry name" value="IGc2"/>
    <property type="match status" value="1"/>
</dbReference>
<evidence type="ECO:0000313" key="2">
    <source>
        <dbReference type="EMBL" id="CAD2176266.1"/>
    </source>
</evidence>
<dbReference type="SUPFAM" id="SSF48726">
    <property type="entry name" value="Immunoglobulin"/>
    <property type="match status" value="1"/>
</dbReference>
<dbReference type="Pfam" id="PF13927">
    <property type="entry name" value="Ig_3"/>
    <property type="match status" value="1"/>
</dbReference>
<comment type="caution">
    <text evidence="2">The sequence shown here is derived from an EMBL/GenBank/DDBJ whole genome shotgun (WGS) entry which is preliminary data.</text>
</comment>
<dbReference type="InterPro" id="IPR013783">
    <property type="entry name" value="Ig-like_fold"/>
</dbReference>
<proteinExistence type="predicted"/>
<dbReference type="Gene3D" id="2.60.40.10">
    <property type="entry name" value="Immunoglobulins"/>
    <property type="match status" value="1"/>
</dbReference>
<dbReference type="InterPro" id="IPR003598">
    <property type="entry name" value="Ig_sub2"/>
</dbReference>
<dbReference type="Proteomes" id="UP000580250">
    <property type="component" value="Unassembled WGS sequence"/>
</dbReference>
<organism evidence="2 3">
    <name type="scientific">Meloidogyne enterolobii</name>
    <name type="common">Root-knot nematode worm</name>
    <name type="synonym">Meloidogyne mayaguensis</name>
    <dbReference type="NCBI Taxonomy" id="390850"/>
    <lineage>
        <taxon>Eukaryota</taxon>
        <taxon>Metazoa</taxon>
        <taxon>Ecdysozoa</taxon>
        <taxon>Nematoda</taxon>
        <taxon>Chromadorea</taxon>
        <taxon>Rhabditida</taxon>
        <taxon>Tylenchina</taxon>
        <taxon>Tylenchomorpha</taxon>
        <taxon>Tylenchoidea</taxon>
        <taxon>Meloidogynidae</taxon>
        <taxon>Meloidogyninae</taxon>
        <taxon>Meloidogyne</taxon>
    </lineage>
</organism>
<feature type="domain" description="Ig-like" evidence="1">
    <location>
        <begin position="31"/>
        <end position="103"/>
    </location>
</feature>
<protein>
    <recommendedName>
        <fullName evidence="1">Ig-like domain-containing protein</fullName>
    </recommendedName>
</protein>